<evidence type="ECO:0000313" key="1">
    <source>
        <dbReference type="EMBL" id="PKY45986.1"/>
    </source>
</evidence>
<organism evidence="1 2">
    <name type="scientific">Rhizophagus irregularis</name>
    <dbReference type="NCBI Taxonomy" id="588596"/>
    <lineage>
        <taxon>Eukaryota</taxon>
        <taxon>Fungi</taxon>
        <taxon>Fungi incertae sedis</taxon>
        <taxon>Mucoromycota</taxon>
        <taxon>Glomeromycotina</taxon>
        <taxon>Glomeromycetes</taxon>
        <taxon>Glomerales</taxon>
        <taxon>Glomeraceae</taxon>
        <taxon>Rhizophagus</taxon>
    </lineage>
</organism>
<dbReference type="AlphaFoldDB" id="A0A2I1GH86"/>
<comment type="caution">
    <text evidence="1">The sequence shown here is derived from an EMBL/GenBank/DDBJ whole genome shotgun (WGS) entry which is preliminary data.</text>
</comment>
<name>A0A2I1GH86_9GLOM</name>
<protein>
    <submittedName>
        <fullName evidence="1">Uncharacterized protein</fullName>
    </submittedName>
</protein>
<reference evidence="1 2" key="1">
    <citation type="submission" date="2015-10" db="EMBL/GenBank/DDBJ databases">
        <title>Genome analyses suggest a sexual origin of heterokaryosis in a supposedly ancient asexual fungus.</title>
        <authorList>
            <person name="Ropars J."/>
            <person name="Sedzielewska K."/>
            <person name="Noel J."/>
            <person name="Charron P."/>
            <person name="Farinelli L."/>
            <person name="Marton T."/>
            <person name="Kruger M."/>
            <person name="Pelin A."/>
            <person name="Brachmann A."/>
            <person name="Corradi N."/>
        </authorList>
    </citation>
    <scope>NUCLEOTIDE SEQUENCE [LARGE SCALE GENOMIC DNA]</scope>
    <source>
        <strain evidence="1 2">A4</strain>
    </source>
</reference>
<keyword evidence="2" id="KW-1185">Reference proteome</keyword>
<sequence>MNELFLLSFFNINNINIPEEFGLSRELFSLIILNLLKNMNKISLNSQIDNNNNSHESINKSIDIYKNQNQPPDLSIVQLLLDNVKLSLDTTLQKL</sequence>
<evidence type="ECO:0000313" key="2">
    <source>
        <dbReference type="Proteomes" id="UP000234323"/>
    </source>
</evidence>
<gene>
    <name evidence="1" type="ORF">RhiirA4_460737</name>
</gene>
<dbReference type="Proteomes" id="UP000234323">
    <property type="component" value="Unassembled WGS sequence"/>
</dbReference>
<accession>A0A2I1GH86</accession>
<dbReference type="EMBL" id="LLXI01000425">
    <property type="protein sequence ID" value="PKY45986.1"/>
    <property type="molecule type" value="Genomic_DNA"/>
</dbReference>
<proteinExistence type="predicted"/>